<dbReference type="PANTHER" id="PTHR43798:SF33">
    <property type="entry name" value="HYDROLASE, PUTATIVE (AFU_ORTHOLOGUE AFUA_2G14860)-RELATED"/>
    <property type="match status" value="1"/>
</dbReference>
<keyword evidence="2" id="KW-0378">Hydrolase</keyword>
<reference evidence="2 3" key="1">
    <citation type="journal article" date="2019" name="Microorganisms">
        <title>Systematic Affiliation and Genome Analysis of Subtercola vilae DB165(T) with Particular Emphasis on Cold Adaptation of an Isolate from a High-Altitude Cold Volcano Lake.</title>
        <authorList>
            <person name="Villalobos A.S."/>
            <person name="Wiese J."/>
            <person name="Imhoff J.F."/>
            <person name="Dorador C."/>
            <person name="Keller A."/>
            <person name="Hentschel U."/>
        </authorList>
    </citation>
    <scope>NUCLEOTIDE SEQUENCE [LARGE SCALE GENOMIC DNA]</scope>
    <source>
        <strain evidence="2 3">DB165</strain>
    </source>
</reference>
<keyword evidence="3" id="KW-1185">Reference proteome</keyword>
<dbReference type="PANTHER" id="PTHR43798">
    <property type="entry name" value="MONOACYLGLYCEROL LIPASE"/>
    <property type="match status" value="1"/>
</dbReference>
<comment type="caution">
    <text evidence="2">The sequence shown here is derived from an EMBL/GenBank/DDBJ whole genome shotgun (WGS) entry which is preliminary data.</text>
</comment>
<dbReference type="Pfam" id="PF00561">
    <property type="entry name" value="Abhydrolase_1"/>
    <property type="match status" value="1"/>
</dbReference>
<dbReference type="GO" id="GO:0016787">
    <property type="term" value="F:hydrolase activity"/>
    <property type="evidence" value="ECO:0007669"/>
    <property type="project" value="UniProtKB-KW"/>
</dbReference>
<evidence type="ECO:0000313" key="3">
    <source>
        <dbReference type="Proteomes" id="UP000306192"/>
    </source>
</evidence>
<protein>
    <submittedName>
        <fullName evidence="2">Alpha/beta hydrolase</fullName>
    </submittedName>
</protein>
<sequence>MRLPQSRLWARRCVREKVLFMGEARFAWPARSAPLLNVSSDEGEGPVVILIHGINSSSQSWVHVVPLLVPLYRVITIDLLGFGKSVAPADAQFTLEEHVAALRATIRSLHLRGRFTLVGHSLGALITSRYAAIYRRDVCQVVLVAPPVYAASAYVTEFADRTVIKSYLRFYKYLRTNRETTQRNMAFLARFFPSPALVIEERYWAAFALSMEHCIEGQTTLADVAQISVPVEVVYGSRDQIVLSDSIERLARLQNVTVHEVAKADHIVRPAVAREVARVIR</sequence>
<dbReference type="InterPro" id="IPR029058">
    <property type="entry name" value="AB_hydrolase_fold"/>
</dbReference>
<dbReference type="GO" id="GO:0016020">
    <property type="term" value="C:membrane"/>
    <property type="evidence" value="ECO:0007669"/>
    <property type="project" value="TreeGrafter"/>
</dbReference>
<evidence type="ECO:0000259" key="1">
    <source>
        <dbReference type="Pfam" id="PF00561"/>
    </source>
</evidence>
<dbReference type="SUPFAM" id="SSF53474">
    <property type="entry name" value="alpha/beta-Hydrolases"/>
    <property type="match status" value="1"/>
</dbReference>
<evidence type="ECO:0000313" key="2">
    <source>
        <dbReference type="EMBL" id="TIH34997.1"/>
    </source>
</evidence>
<proteinExistence type="predicted"/>
<feature type="domain" description="AB hydrolase-1" evidence="1">
    <location>
        <begin position="46"/>
        <end position="177"/>
    </location>
</feature>
<dbReference type="Gene3D" id="3.40.50.1820">
    <property type="entry name" value="alpha/beta hydrolase"/>
    <property type="match status" value="1"/>
</dbReference>
<dbReference type="EMBL" id="QYRT01000022">
    <property type="protein sequence ID" value="TIH34997.1"/>
    <property type="molecule type" value="Genomic_DNA"/>
</dbReference>
<dbReference type="Proteomes" id="UP000306192">
    <property type="component" value="Unassembled WGS sequence"/>
</dbReference>
<dbReference type="AlphaFoldDB" id="A0A4T2BU66"/>
<accession>A0A4T2BU66</accession>
<dbReference type="InterPro" id="IPR000073">
    <property type="entry name" value="AB_hydrolase_1"/>
</dbReference>
<dbReference type="PRINTS" id="PR00111">
    <property type="entry name" value="ABHYDROLASE"/>
</dbReference>
<gene>
    <name evidence="2" type="ORF">D4765_11950</name>
</gene>
<name>A0A4T2BU66_9MICO</name>
<organism evidence="2 3">
    <name type="scientific">Subtercola vilae</name>
    <dbReference type="NCBI Taxonomy" id="2056433"/>
    <lineage>
        <taxon>Bacteria</taxon>
        <taxon>Bacillati</taxon>
        <taxon>Actinomycetota</taxon>
        <taxon>Actinomycetes</taxon>
        <taxon>Micrococcales</taxon>
        <taxon>Microbacteriaceae</taxon>
        <taxon>Subtercola</taxon>
    </lineage>
</organism>
<dbReference type="InterPro" id="IPR050266">
    <property type="entry name" value="AB_hydrolase_sf"/>
</dbReference>